<evidence type="ECO:0000313" key="3">
    <source>
        <dbReference type="Proteomes" id="UP000335636"/>
    </source>
</evidence>
<dbReference type="EMBL" id="WJEC01000663">
    <property type="protein sequence ID" value="KAF7481889.1"/>
    <property type="molecule type" value="Genomic_DNA"/>
</dbReference>
<name>A0A5E4BPK4_MARMO</name>
<evidence type="ECO:0000313" key="1">
    <source>
        <dbReference type="EMBL" id="KAF7481889.1"/>
    </source>
</evidence>
<dbReference type="AlphaFoldDB" id="A0A5E4BPK4"/>
<reference evidence="2 3" key="1">
    <citation type="submission" date="2019-04" db="EMBL/GenBank/DDBJ databases">
        <authorList>
            <person name="Alioto T."/>
            <person name="Alioto T."/>
        </authorList>
    </citation>
    <scope>NUCLEOTIDE SEQUENCE [LARGE SCALE GENOMIC DNA]</scope>
</reference>
<proteinExistence type="predicted"/>
<dbReference type="Proteomes" id="UP000335636">
    <property type="component" value="Unassembled WGS sequence"/>
</dbReference>
<protein>
    <submittedName>
        <fullName evidence="2">Uncharacterized protein</fullName>
    </submittedName>
</protein>
<dbReference type="EMBL" id="CABDUW010000533">
    <property type="protein sequence ID" value="VTJ70990.1"/>
    <property type="molecule type" value="Genomic_DNA"/>
</dbReference>
<reference evidence="1" key="2">
    <citation type="submission" date="2020-08" db="EMBL/GenBank/DDBJ databases">
        <authorList>
            <person name="Shumante A."/>
            <person name="Zimin A.V."/>
            <person name="Puiu D."/>
            <person name="Salzberg S.L."/>
        </authorList>
    </citation>
    <scope>NUCLEOTIDE SEQUENCE</scope>
    <source>
        <strain evidence="1">WC2-LM</strain>
        <tissue evidence="1">Liver</tissue>
    </source>
</reference>
<sequence>MLYPRGVRTPGSLDPDPAPVSLSFWPSLHLPPSLPSVRLSLFLASPPFFPPASRYPYLCIPPSSSGPSPPGHHPFLYLALAPYSRALLPTPLLLGPSPITPHLGTQWSPSRTPLLPGI</sequence>
<accession>A0A5E4BPK4</accession>
<organism evidence="2 3">
    <name type="scientific">Marmota monax</name>
    <name type="common">Woodchuck</name>
    <dbReference type="NCBI Taxonomy" id="9995"/>
    <lineage>
        <taxon>Eukaryota</taxon>
        <taxon>Metazoa</taxon>
        <taxon>Chordata</taxon>
        <taxon>Craniata</taxon>
        <taxon>Vertebrata</taxon>
        <taxon>Euteleostomi</taxon>
        <taxon>Mammalia</taxon>
        <taxon>Eutheria</taxon>
        <taxon>Euarchontoglires</taxon>
        <taxon>Glires</taxon>
        <taxon>Rodentia</taxon>
        <taxon>Sciuromorpha</taxon>
        <taxon>Sciuridae</taxon>
        <taxon>Xerinae</taxon>
        <taxon>Marmotini</taxon>
        <taxon>Marmota</taxon>
    </lineage>
</organism>
<gene>
    <name evidence="1" type="ORF">GHT09_006844</name>
    <name evidence="2" type="ORF">MONAX_5E025674</name>
</gene>
<keyword evidence="3" id="KW-1185">Reference proteome</keyword>
<dbReference type="Proteomes" id="UP000662637">
    <property type="component" value="Unassembled WGS sequence"/>
</dbReference>
<evidence type="ECO:0000313" key="2">
    <source>
        <dbReference type="EMBL" id="VTJ70990.1"/>
    </source>
</evidence>